<feature type="compositionally biased region" description="Basic and acidic residues" evidence="1">
    <location>
        <begin position="9"/>
        <end position="18"/>
    </location>
</feature>
<comment type="caution">
    <text evidence="2">The sequence shown here is derived from an EMBL/GenBank/DDBJ whole genome shotgun (WGS) entry which is preliminary data.</text>
</comment>
<gene>
    <name evidence="2" type="primary">jg7215</name>
    <name evidence="2" type="ORF">PAEG_LOCUS22736</name>
</gene>
<feature type="region of interest" description="Disordered" evidence="1">
    <location>
        <begin position="1"/>
        <end position="37"/>
    </location>
</feature>
<dbReference type="AlphaFoldDB" id="A0A8S4SCD4"/>
<keyword evidence="3" id="KW-1185">Reference proteome</keyword>
<evidence type="ECO:0000313" key="3">
    <source>
        <dbReference type="Proteomes" id="UP000838756"/>
    </source>
</evidence>
<sequence>MTLSRAPGGKKDTRETPAARDYQLPSPPVSIGVPPSKSYYRGTRITEMMNSWQPYGKGRRPRQTARLHCTAADEMNCEKYYISTSLSDAALCCR</sequence>
<dbReference type="EMBL" id="CAKXAJ010026089">
    <property type="protein sequence ID" value="CAH2255000.1"/>
    <property type="molecule type" value="Genomic_DNA"/>
</dbReference>
<evidence type="ECO:0000256" key="1">
    <source>
        <dbReference type="SAM" id="MobiDB-lite"/>
    </source>
</evidence>
<proteinExistence type="predicted"/>
<dbReference type="Proteomes" id="UP000838756">
    <property type="component" value="Unassembled WGS sequence"/>
</dbReference>
<reference evidence="2" key="1">
    <citation type="submission" date="2022-03" db="EMBL/GenBank/DDBJ databases">
        <authorList>
            <person name="Lindestad O."/>
        </authorList>
    </citation>
    <scope>NUCLEOTIDE SEQUENCE</scope>
</reference>
<accession>A0A8S4SCD4</accession>
<evidence type="ECO:0000313" key="2">
    <source>
        <dbReference type="EMBL" id="CAH2255000.1"/>
    </source>
</evidence>
<protein>
    <submittedName>
        <fullName evidence="2">Jg7215 protein</fullName>
    </submittedName>
</protein>
<name>A0A8S4SCD4_9NEOP</name>
<organism evidence="2 3">
    <name type="scientific">Pararge aegeria aegeria</name>
    <dbReference type="NCBI Taxonomy" id="348720"/>
    <lineage>
        <taxon>Eukaryota</taxon>
        <taxon>Metazoa</taxon>
        <taxon>Ecdysozoa</taxon>
        <taxon>Arthropoda</taxon>
        <taxon>Hexapoda</taxon>
        <taxon>Insecta</taxon>
        <taxon>Pterygota</taxon>
        <taxon>Neoptera</taxon>
        <taxon>Endopterygota</taxon>
        <taxon>Lepidoptera</taxon>
        <taxon>Glossata</taxon>
        <taxon>Ditrysia</taxon>
        <taxon>Papilionoidea</taxon>
        <taxon>Nymphalidae</taxon>
        <taxon>Satyrinae</taxon>
        <taxon>Satyrini</taxon>
        <taxon>Parargina</taxon>
        <taxon>Pararge</taxon>
    </lineage>
</organism>